<feature type="signal peptide" evidence="7">
    <location>
        <begin position="1"/>
        <end position="19"/>
    </location>
</feature>
<dbReference type="InterPro" id="IPR035874">
    <property type="entry name" value="IDS"/>
</dbReference>
<keyword evidence="6" id="KW-0106">Calcium</keyword>
<dbReference type="InterPro" id="IPR000917">
    <property type="entry name" value="Sulfatase_N"/>
</dbReference>
<keyword evidence="5" id="KW-0378">Hydrolase</keyword>
<dbReference type="SUPFAM" id="SSF53649">
    <property type="entry name" value="Alkaline phosphatase-like"/>
    <property type="match status" value="1"/>
</dbReference>
<accession>A0A953HVZ5</accession>
<dbReference type="PANTHER" id="PTHR45953">
    <property type="entry name" value="IDURONATE 2-SULFATASE"/>
    <property type="match status" value="1"/>
</dbReference>
<dbReference type="PROSITE" id="PS00149">
    <property type="entry name" value="SULFATASE_2"/>
    <property type="match status" value="1"/>
</dbReference>
<dbReference type="RefSeq" id="WP_222581033.1">
    <property type="nucleotide sequence ID" value="NZ_JAHVHU010000015.1"/>
</dbReference>
<gene>
    <name evidence="9" type="ORF">KUV50_15190</name>
</gene>
<evidence type="ECO:0000313" key="9">
    <source>
        <dbReference type="EMBL" id="MBY5959495.1"/>
    </source>
</evidence>
<dbReference type="AlphaFoldDB" id="A0A953HVZ5"/>
<dbReference type="Proteomes" id="UP000753961">
    <property type="component" value="Unassembled WGS sequence"/>
</dbReference>
<organism evidence="9 10">
    <name type="scientific">Membranihabitans marinus</name>
    <dbReference type="NCBI Taxonomy" id="1227546"/>
    <lineage>
        <taxon>Bacteria</taxon>
        <taxon>Pseudomonadati</taxon>
        <taxon>Bacteroidota</taxon>
        <taxon>Saprospiria</taxon>
        <taxon>Saprospirales</taxon>
        <taxon>Saprospiraceae</taxon>
        <taxon>Membranihabitans</taxon>
    </lineage>
</organism>
<feature type="domain" description="Sulfatase N-terminal" evidence="8">
    <location>
        <begin position="28"/>
        <end position="379"/>
    </location>
</feature>
<dbReference type="GO" id="GO:0004423">
    <property type="term" value="F:iduronate-2-sulfatase activity"/>
    <property type="evidence" value="ECO:0007669"/>
    <property type="project" value="InterPro"/>
</dbReference>
<reference evidence="9" key="1">
    <citation type="submission" date="2021-06" db="EMBL/GenBank/DDBJ databases">
        <title>44 bacteria genomes isolated from Dapeng, Shenzhen.</title>
        <authorList>
            <person name="Zheng W."/>
            <person name="Yu S."/>
            <person name="Huang Y."/>
        </authorList>
    </citation>
    <scope>NUCLEOTIDE SEQUENCE</scope>
    <source>
        <strain evidence="9">DP5N28-2</strain>
    </source>
</reference>
<comment type="cofactor">
    <cofactor evidence="1">
        <name>Ca(2+)</name>
        <dbReference type="ChEBI" id="CHEBI:29108"/>
    </cofactor>
</comment>
<name>A0A953HVZ5_9BACT</name>
<comment type="similarity">
    <text evidence="2">Belongs to the sulfatase family.</text>
</comment>
<dbReference type="GO" id="GO:0046872">
    <property type="term" value="F:metal ion binding"/>
    <property type="evidence" value="ECO:0007669"/>
    <property type="project" value="UniProtKB-KW"/>
</dbReference>
<dbReference type="CDD" id="cd16030">
    <property type="entry name" value="iduronate-2-sulfatase"/>
    <property type="match status" value="1"/>
</dbReference>
<dbReference type="InterPro" id="IPR024607">
    <property type="entry name" value="Sulfatase_CS"/>
</dbReference>
<evidence type="ECO:0000256" key="7">
    <source>
        <dbReference type="SAM" id="SignalP"/>
    </source>
</evidence>
<comment type="caution">
    <text evidence="9">The sequence shown here is derived from an EMBL/GenBank/DDBJ whole genome shotgun (WGS) entry which is preliminary data.</text>
</comment>
<keyword evidence="3" id="KW-0479">Metal-binding</keyword>
<evidence type="ECO:0000256" key="6">
    <source>
        <dbReference type="ARBA" id="ARBA00022837"/>
    </source>
</evidence>
<protein>
    <submittedName>
        <fullName evidence="9">Sulfatase</fullName>
    </submittedName>
</protein>
<dbReference type="InterPro" id="IPR017850">
    <property type="entry name" value="Alkaline_phosphatase_core_sf"/>
</dbReference>
<dbReference type="Gene3D" id="3.40.720.10">
    <property type="entry name" value="Alkaline Phosphatase, subunit A"/>
    <property type="match status" value="1"/>
</dbReference>
<dbReference type="EMBL" id="JAHVHU010000015">
    <property type="protein sequence ID" value="MBY5959495.1"/>
    <property type="molecule type" value="Genomic_DNA"/>
</dbReference>
<dbReference type="PANTHER" id="PTHR45953:SF1">
    <property type="entry name" value="IDURONATE 2-SULFATASE"/>
    <property type="match status" value="1"/>
</dbReference>
<dbReference type="GO" id="GO:0005737">
    <property type="term" value="C:cytoplasm"/>
    <property type="evidence" value="ECO:0007669"/>
    <property type="project" value="TreeGrafter"/>
</dbReference>
<evidence type="ECO:0000313" key="10">
    <source>
        <dbReference type="Proteomes" id="UP000753961"/>
    </source>
</evidence>
<evidence type="ECO:0000256" key="4">
    <source>
        <dbReference type="ARBA" id="ARBA00022729"/>
    </source>
</evidence>
<evidence type="ECO:0000259" key="8">
    <source>
        <dbReference type="Pfam" id="PF00884"/>
    </source>
</evidence>
<feature type="chain" id="PRO_5037567660" evidence="7">
    <location>
        <begin position="20"/>
        <end position="493"/>
    </location>
</feature>
<evidence type="ECO:0000256" key="3">
    <source>
        <dbReference type="ARBA" id="ARBA00022723"/>
    </source>
</evidence>
<proteinExistence type="inferred from homology"/>
<evidence type="ECO:0000256" key="5">
    <source>
        <dbReference type="ARBA" id="ARBA00022801"/>
    </source>
</evidence>
<evidence type="ECO:0000256" key="2">
    <source>
        <dbReference type="ARBA" id="ARBA00008779"/>
    </source>
</evidence>
<dbReference type="Pfam" id="PF00884">
    <property type="entry name" value="Sulfatase"/>
    <property type="match status" value="1"/>
</dbReference>
<sequence length="493" mass="55831">MKYRFFLLGLLLIWCTVNGTSQEQEKLNVLFMISDDLTATAVSSYENPACATPNIDRLASEGTRFTRAYCQYPVCGPSRASLMFGYYPNATTTYGYESGRENVGADHQSWSQLFKDNGYYTARVGKIFHMGSVDIMKGRNGKDDPASWTERYNSPAPEVHAEGEGELVQRNPYGLRPVLQDTSRNGGNLMNIVRTVEDEEHTDAETADKVTALLREHKDEPFFIAAGFFRPHVPFVAPKSFFEPYPHEQMVLPPQVVNDWDDIPEQGINYVNSVNGQMSKEQEKKAVAAYYASTSFLDAQVGKVLETLRQEGLEDNTIVIFTSDHGFHLGEHRFWMKVSLLEESVRVPMIIKVPGKEPAVCHSFAELIDLYPTVSELAGLDPPEDIQGKSLAGMIDNPEKEVRDFAFSVSKRFGRMGYLIRTDRWAYIQYGDQAEGGMELYNMIYDPGQFNNLANHPRYQKVVAEMKVRLRNKLAEVRDNDLRITYDQGKAKP</sequence>
<keyword evidence="4 7" id="KW-0732">Signal</keyword>
<keyword evidence="10" id="KW-1185">Reference proteome</keyword>
<evidence type="ECO:0000256" key="1">
    <source>
        <dbReference type="ARBA" id="ARBA00001913"/>
    </source>
</evidence>